<evidence type="ECO:0000313" key="1">
    <source>
        <dbReference type="EMBL" id="PVU68320.1"/>
    </source>
</evidence>
<accession>A0A2T9WKF4</accession>
<name>A0A2T9WKF4_NANST</name>
<reference evidence="1" key="1">
    <citation type="journal article" date="2015" name="Appl. Environ. Microbiol.">
        <title>Nanoarchaeota, Their Sulfolobales Host, and Nanoarchaeota Virus Distribution across Yellowstone National Park Hot Springs.</title>
        <authorList>
            <person name="Munson-McGee J.H."/>
            <person name="Field E.K."/>
            <person name="Bateson M."/>
            <person name="Rooney C."/>
            <person name="Stepanauskas R."/>
            <person name="Young M.J."/>
        </authorList>
    </citation>
    <scope>NUCLEOTIDE SEQUENCE [LARGE SCALE GENOMIC DNA]</scope>
    <source>
        <strain evidence="1">SCGC AB-777_F03</strain>
    </source>
</reference>
<organism evidence="1">
    <name type="scientific">Nanobsidianus stetteri</name>
    <dbReference type="NCBI Taxonomy" id="1294122"/>
    <lineage>
        <taxon>Archaea</taxon>
        <taxon>Nanobdellota</taxon>
        <taxon>Candidatus Nanoarchaeia</taxon>
        <taxon>Nanoarchaeales</taxon>
        <taxon>Nanopusillaceae</taxon>
        <taxon>Candidatus Nanobsidianus</taxon>
    </lineage>
</organism>
<protein>
    <submittedName>
        <fullName evidence="1">Uncharacterized protein</fullName>
    </submittedName>
</protein>
<dbReference type="AlphaFoldDB" id="A0A2T9WKF4"/>
<reference evidence="1" key="2">
    <citation type="submission" date="2017-05" db="EMBL/GenBank/DDBJ databases">
        <authorList>
            <person name="Song R."/>
            <person name="Chenine A.L."/>
            <person name="Ruprecht R.M."/>
        </authorList>
    </citation>
    <scope>NUCLEOTIDE SEQUENCE</scope>
    <source>
        <strain evidence="1">SCGC AB-777_F03</strain>
    </source>
</reference>
<dbReference type="EMBL" id="QEFP01000018">
    <property type="protein sequence ID" value="PVU68320.1"/>
    <property type="molecule type" value="Genomic_DNA"/>
</dbReference>
<gene>
    <name evidence="1" type="ORF">DDW03_02720</name>
</gene>
<proteinExistence type="predicted"/>
<sequence length="91" mass="10232">MISYKEYSQIIGNATNTTISAATLGYFTGFQITKTIIKGDHVFLVGFTSPPLNVSVGAKYPIIFVDWYSYNPQNPYKIWLTYEGNWTGPLP</sequence>
<comment type="caution">
    <text evidence="1">The sequence shown here is derived from an EMBL/GenBank/DDBJ whole genome shotgun (WGS) entry which is preliminary data.</text>
</comment>